<dbReference type="PROSITE" id="PS50862">
    <property type="entry name" value="AA_TRNA_LIGASE_II"/>
    <property type="match status" value="1"/>
</dbReference>
<dbReference type="GO" id="GO:0005739">
    <property type="term" value="C:mitochondrion"/>
    <property type="evidence" value="ECO:0007669"/>
    <property type="project" value="TreeGrafter"/>
</dbReference>
<dbReference type="SUPFAM" id="SSF55681">
    <property type="entry name" value="Class II aaRS and biotin synthetases"/>
    <property type="match status" value="1"/>
</dbReference>
<dbReference type="InterPro" id="IPR006195">
    <property type="entry name" value="aa-tRNA-synth_II"/>
</dbReference>
<evidence type="ECO:0000259" key="5">
    <source>
        <dbReference type="PROSITE" id="PS50862"/>
    </source>
</evidence>
<keyword evidence="2" id="KW-0547">Nucleotide-binding</keyword>
<protein>
    <submittedName>
        <fullName evidence="6">GlyQS protein</fullName>
    </submittedName>
</protein>
<keyword evidence="7" id="KW-1185">Reference proteome</keyword>
<sequence>MDLEGFVSLCKRRGFVFPSGEIYGGYNGFFDYGPLGAELKNNLKKLWWRRMVHSRDDVVGLDSSIVTTPSVHKASGHVENFSDPMVDCKESKQRYRADQLMWAKVELEGVDGPEGTLGYVSMVEDGNVAAALQKAAQKMAIGCRCNDGADAATEATAEDDVVPMSAIGEPKVVKKDKHKLEDSRKKLLSCAKALRARMAKEQVEVWKKAEAEFSVQKMIWQSLSLQRGAKHQGTAAMIESKLEFAVQTHAKDLPAAVEALDLCLERNQGLDLLGVAMIESIEAIKNAALHADARQELAKMLEKAAEELGSGVVSRRGADLIALLGDCGIQEPKLESAIKAAWIAAGASEQSRSRALSAPLKPLVIKDMTEAVDEEVPLIPSPATQKPGSLTAARAFNLMFETNVGPYSDASSKSYLRPETAQGIFVNYKQVQYVTRQKVPFGIAQIGKAFRNEITPRQFLFRSREFEQMEIEYFIDPEADFKAFQEQWIQEMWNFLKAVGLKESLMDREVHEGNKLAHYARACTDIVFRYPFGTQELLGVAARGEYDLQQHAKASGQGMEYQVPGQKRKFVPHVIEPSLGVDRLFLALLCSAYDEDVVGDEKRSLLRFHPCVAPITCAVFPLMKKPPSLVEKARSLAARLRQRGWNVLYDEAGSIGKRYRRMDEVGTPFCCTVDFDTLEDDTVTVRRRDEPLEVVRMHCEDVTGFLDDACQLPM</sequence>
<dbReference type="InterPro" id="IPR004154">
    <property type="entry name" value="Anticodon-bd"/>
</dbReference>
<dbReference type="AlphaFoldDB" id="A0A812JL50"/>
<gene>
    <name evidence="6" type="primary">glyQS</name>
    <name evidence="6" type="ORF">SPIL2461_LOCUS1971</name>
</gene>
<dbReference type="Pfam" id="PF00587">
    <property type="entry name" value="tRNA-synt_2b"/>
    <property type="match status" value="1"/>
</dbReference>
<keyword evidence="1" id="KW-0436">Ligase</keyword>
<dbReference type="InterPro" id="IPR036621">
    <property type="entry name" value="Anticodon-bd_dom_sf"/>
</dbReference>
<dbReference type="GO" id="GO:0005524">
    <property type="term" value="F:ATP binding"/>
    <property type="evidence" value="ECO:0007669"/>
    <property type="project" value="UniProtKB-KW"/>
</dbReference>
<evidence type="ECO:0000313" key="7">
    <source>
        <dbReference type="Proteomes" id="UP000649617"/>
    </source>
</evidence>
<dbReference type="EMBL" id="CAJNIZ010002094">
    <property type="protein sequence ID" value="CAE7206092.1"/>
    <property type="molecule type" value="Genomic_DNA"/>
</dbReference>
<dbReference type="InterPro" id="IPR027031">
    <property type="entry name" value="Gly-tRNA_synthase/POLG2"/>
</dbReference>
<dbReference type="GO" id="GO:0006264">
    <property type="term" value="P:mitochondrial DNA replication"/>
    <property type="evidence" value="ECO:0007669"/>
    <property type="project" value="TreeGrafter"/>
</dbReference>
<proteinExistence type="predicted"/>
<evidence type="ECO:0000256" key="4">
    <source>
        <dbReference type="ARBA" id="ARBA00023146"/>
    </source>
</evidence>
<dbReference type="SUPFAM" id="SSF52954">
    <property type="entry name" value="Class II aaRS ABD-related"/>
    <property type="match status" value="1"/>
</dbReference>
<name>A0A812JL50_SYMPI</name>
<dbReference type="CDD" id="cd00858">
    <property type="entry name" value="GlyRS_anticodon"/>
    <property type="match status" value="1"/>
</dbReference>
<evidence type="ECO:0000256" key="1">
    <source>
        <dbReference type="ARBA" id="ARBA00022598"/>
    </source>
</evidence>
<dbReference type="PANTHER" id="PTHR10745:SF8">
    <property type="entry name" value="DNA POLYMERASE SUBUNIT GAMMA-2, MITOCHONDRIAL"/>
    <property type="match status" value="1"/>
</dbReference>
<dbReference type="Gene3D" id="3.40.50.800">
    <property type="entry name" value="Anticodon-binding domain"/>
    <property type="match status" value="1"/>
</dbReference>
<dbReference type="Proteomes" id="UP000649617">
    <property type="component" value="Unassembled WGS sequence"/>
</dbReference>
<organism evidence="6 7">
    <name type="scientific">Symbiodinium pilosum</name>
    <name type="common">Dinoflagellate</name>
    <dbReference type="NCBI Taxonomy" id="2952"/>
    <lineage>
        <taxon>Eukaryota</taxon>
        <taxon>Sar</taxon>
        <taxon>Alveolata</taxon>
        <taxon>Dinophyceae</taxon>
        <taxon>Suessiales</taxon>
        <taxon>Symbiodiniaceae</taxon>
        <taxon>Symbiodinium</taxon>
    </lineage>
</organism>
<feature type="domain" description="Aminoacyl-transfer RNA synthetases class-II family profile" evidence="5">
    <location>
        <begin position="375"/>
        <end position="610"/>
    </location>
</feature>
<dbReference type="GO" id="GO:0006418">
    <property type="term" value="P:tRNA aminoacylation for protein translation"/>
    <property type="evidence" value="ECO:0007669"/>
    <property type="project" value="InterPro"/>
</dbReference>
<dbReference type="PANTHER" id="PTHR10745">
    <property type="entry name" value="GLYCYL-TRNA SYNTHETASE/DNA POLYMERASE SUBUNIT GAMMA-2"/>
    <property type="match status" value="1"/>
</dbReference>
<dbReference type="InterPro" id="IPR045864">
    <property type="entry name" value="aa-tRNA-synth_II/BPL/LPL"/>
</dbReference>
<dbReference type="OrthoDB" id="57698at2759"/>
<keyword evidence="4" id="KW-0030">Aminoacyl-tRNA synthetase</keyword>
<dbReference type="Gene3D" id="3.30.930.10">
    <property type="entry name" value="Bira Bifunctional Protein, Domain 2"/>
    <property type="match status" value="2"/>
</dbReference>
<evidence type="ECO:0000313" key="6">
    <source>
        <dbReference type="EMBL" id="CAE7206092.1"/>
    </source>
</evidence>
<reference evidence="6" key="1">
    <citation type="submission" date="2021-02" db="EMBL/GenBank/DDBJ databases">
        <authorList>
            <person name="Dougan E. K."/>
            <person name="Rhodes N."/>
            <person name="Thang M."/>
            <person name="Chan C."/>
        </authorList>
    </citation>
    <scope>NUCLEOTIDE SEQUENCE</scope>
</reference>
<evidence type="ECO:0000256" key="2">
    <source>
        <dbReference type="ARBA" id="ARBA00022741"/>
    </source>
</evidence>
<dbReference type="GO" id="GO:0004812">
    <property type="term" value="F:aminoacyl-tRNA ligase activity"/>
    <property type="evidence" value="ECO:0007669"/>
    <property type="project" value="UniProtKB-KW"/>
</dbReference>
<comment type="caution">
    <text evidence="6">The sequence shown here is derived from an EMBL/GenBank/DDBJ whole genome shotgun (WGS) entry which is preliminary data.</text>
</comment>
<keyword evidence="3" id="KW-0067">ATP-binding</keyword>
<dbReference type="InterPro" id="IPR002314">
    <property type="entry name" value="aa-tRNA-synt_IIb"/>
</dbReference>
<accession>A0A812JL50</accession>
<dbReference type="NCBIfam" id="NF003211">
    <property type="entry name" value="PRK04173.1"/>
    <property type="match status" value="1"/>
</dbReference>
<dbReference type="Pfam" id="PF03129">
    <property type="entry name" value="HGTP_anticodon"/>
    <property type="match status" value="1"/>
</dbReference>
<evidence type="ECO:0000256" key="3">
    <source>
        <dbReference type="ARBA" id="ARBA00022840"/>
    </source>
</evidence>